<gene>
    <name evidence="2" type="ORF">BBBOND_0003860</name>
</gene>
<feature type="region of interest" description="Disordered" evidence="1">
    <location>
        <begin position="42"/>
        <end position="65"/>
    </location>
</feature>
<name>A0A061BJT7_BABBI</name>
<sequence>MRRVRHSCGIPGSVGVGGLGWGDTVVRVKLRGVGAAVVEGTGSGSGSVAAEGTGSGSGSVAVEGTGRGRWRSVGSATMDALGVTVIAAQSVAKDVNRCVCNVPSLSTRAEVEENAMIRDVKTVMTAVCVTVVNVNASPPPIPKLLSVHRAASLPPDPPLPPV</sequence>
<dbReference type="VEuPathDB" id="PiroplasmaDB:BBBOND_0003860"/>
<proteinExistence type="predicted"/>
<dbReference type="RefSeq" id="XP_012770673.1">
    <property type="nucleotide sequence ID" value="XM_012915219.1"/>
</dbReference>
<evidence type="ECO:0000256" key="1">
    <source>
        <dbReference type="SAM" id="MobiDB-lite"/>
    </source>
</evidence>
<dbReference type="KEGG" id="bbig:BBBOND_0003860"/>
<organism evidence="2">
    <name type="scientific">Babesia bigemina</name>
    <dbReference type="NCBI Taxonomy" id="5866"/>
    <lineage>
        <taxon>Eukaryota</taxon>
        <taxon>Sar</taxon>
        <taxon>Alveolata</taxon>
        <taxon>Apicomplexa</taxon>
        <taxon>Aconoidasida</taxon>
        <taxon>Piroplasmida</taxon>
        <taxon>Babesiidae</taxon>
        <taxon>Babesia</taxon>
    </lineage>
</organism>
<dbReference type="AlphaFoldDB" id="A0A061BJT7"/>
<dbReference type="GeneID" id="24561946"/>
<reference evidence="2" key="2">
    <citation type="submission" date="2014-06" db="EMBL/GenBank/DDBJ databases">
        <authorList>
            <person name="Aslett M."/>
            <person name="De Silva Nishadi"/>
        </authorList>
    </citation>
    <scope>NUCLEOTIDE SEQUENCE</scope>
    <source>
        <strain evidence="2">Bond</strain>
    </source>
</reference>
<reference evidence="2" key="1">
    <citation type="journal article" date="2014" name="Nucleic Acids Res.">
        <title>The evolutionary dynamics of variant antigen genes in Babesia reveal a history of genomic innovation underlying host-parasite interaction.</title>
        <authorList>
            <person name="Jackson A.P."/>
            <person name="Otto T.D."/>
            <person name="Darby A."/>
            <person name="Ramaprasad A."/>
            <person name="Xia D."/>
            <person name="Echaide I.E."/>
            <person name="Farber M."/>
            <person name="Gahlot S."/>
            <person name="Gamble J."/>
            <person name="Gupta D."/>
            <person name="Gupta Y."/>
            <person name="Jackson L."/>
            <person name="Malandrin L."/>
            <person name="Malas T.B."/>
            <person name="Moussa E."/>
            <person name="Nair M."/>
            <person name="Reid AJ."/>
            <person name="Sanders M."/>
            <person name="Sharma J."/>
            <person name="Tracey A."/>
            <person name="Quail M.A."/>
            <person name="Weir W."/>
            <person name="Wastling J.M."/>
            <person name="Hall N."/>
            <person name="Willadsen P."/>
            <person name="Lingelbach K."/>
            <person name="Shiels B."/>
            <person name="Tait A."/>
            <person name="Berriman M."/>
            <person name="Allred D.R."/>
            <person name="Pain A."/>
        </authorList>
    </citation>
    <scope>NUCLEOTIDE SEQUENCE</scope>
    <source>
        <strain evidence="2">Bond</strain>
    </source>
</reference>
<evidence type="ECO:0000313" key="2">
    <source>
        <dbReference type="EMBL" id="CDR71727.1"/>
    </source>
</evidence>
<feature type="compositionally biased region" description="Low complexity" evidence="1">
    <location>
        <begin position="42"/>
        <end position="64"/>
    </location>
</feature>
<dbReference type="EMBL" id="LK055138">
    <property type="protein sequence ID" value="CDR71727.1"/>
    <property type="molecule type" value="Genomic_DNA"/>
</dbReference>
<accession>A0A061BJT7</accession>
<protein>
    <submittedName>
        <fullName evidence="2">Uncharacterized protein</fullName>
    </submittedName>
</protein>